<dbReference type="Proteomes" id="UP000274593">
    <property type="component" value="Chromosome"/>
</dbReference>
<dbReference type="PROSITE" id="PS51257">
    <property type="entry name" value="PROKAR_LIPOPROTEIN"/>
    <property type="match status" value="1"/>
</dbReference>
<protein>
    <recommendedName>
        <fullName evidence="3">Lipoprotein</fullName>
    </recommendedName>
</protein>
<keyword evidence="2" id="KW-1185">Reference proteome</keyword>
<evidence type="ECO:0008006" key="3">
    <source>
        <dbReference type="Google" id="ProtNLM"/>
    </source>
</evidence>
<sequence length="154" mass="18484">MRKYILCIVLALLTISCNGQKHKQKEGVERIEKQPKGSWKVDKEFDENGNLIRYDSIYTWSLNNNETNLSSIDRDSLLKSFKSKFFTNFSEFQKKGFEDVFSEDSLFSKHYFSNDFFKSNFGREFMEIDKIMKQMEDRQKKFLEKYQSEFINPK</sequence>
<accession>A0A3Q8RPG9</accession>
<reference evidence="1 2" key="1">
    <citation type="submission" date="2018-09" db="EMBL/GenBank/DDBJ databases">
        <title>Insights into the microbiota of Asian seabass (Lates calcarifer) with tenacibaculosis symptoms and description of sp. nov. Tenacibaculum singaporense.</title>
        <authorList>
            <person name="Miyake S."/>
            <person name="Soh M."/>
            <person name="Azman M.N."/>
            <person name="Ngoh S.Y."/>
            <person name="Orban L."/>
        </authorList>
    </citation>
    <scope>NUCLEOTIDE SEQUENCE [LARGE SCALE GENOMIC DNA]</scope>
    <source>
        <strain evidence="1 2">DSM 106434</strain>
    </source>
</reference>
<dbReference type="EMBL" id="CP032548">
    <property type="protein sequence ID" value="AZJ36457.1"/>
    <property type="molecule type" value="Genomic_DNA"/>
</dbReference>
<proteinExistence type="predicted"/>
<evidence type="ECO:0000313" key="2">
    <source>
        <dbReference type="Proteomes" id="UP000274593"/>
    </source>
</evidence>
<dbReference type="AlphaFoldDB" id="A0A3Q8RPG9"/>
<gene>
    <name evidence="1" type="ORF">D6T69_13370</name>
</gene>
<organism evidence="1 2">
    <name type="scientific">Tenacibaculum singaporense</name>
    <dbReference type="NCBI Taxonomy" id="2358479"/>
    <lineage>
        <taxon>Bacteria</taxon>
        <taxon>Pseudomonadati</taxon>
        <taxon>Bacteroidota</taxon>
        <taxon>Flavobacteriia</taxon>
        <taxon>Flavobacteriales</taxon>
        <taxon>Flavobacteriaceae</taxon>
        <taxon>Tenacibaculum</taxon>
    </lineage>
</organism>
<evidence type="ECO:0000313" key="1">
    <source>
        <dbReference type="EMBL" id="AZJ36457.1"/>
    </source>
</evidence>
<dbReference type="KEGG" id="tsig:D6T69_13370"/>
<name>A0A3Q8RPG9_9FLAO</name>
<dbReference type="RefSeq" id="WP_125068262.1">
    <property type="nucleotide sequence ID" value="NZ_CP032548.1"/>
</dbReference>